<reference evidence="1" key="1">
    <citation type="submission" date="2014-11" db="EMBL/GenBank/DDBJ databases">
        <authorList>
            <person name="Amaro Gonzalez C."/>
        </authorList>
    </citation>
    <scope>NUCLEOTIDE SEQUENCE</scope>
</reference>
<name>A0A0E9WVG3_ANGAN</name>
<accession>A0A0E9WVG3</accession>
<dbReference type="EMBL" id="GBXM01015017">
    <property type="protein sequence ID" value="JAH93560.1"/>
    <property type="molecule type" value="Transcribed_RNA"/>
</dbReference>
<protein>
    <submittedName>
        <fullName evidence="1">Uncharacterized protein</fullName>
    </submittedName>
</protein>
<evidence type="ECO:0000313" key="1">
    <source>
        <dbReference type="EMBL" id="JAH93560.1"/>
    </source>
</evidence>
<reference evidence="1" key="2">
    <citation type="journal article" date="2015" name="Fish Shellfish Immunol.">
        <title>Early steps in the European eel (Anguilla anguilla)-Vibrio vulnificus interaction in the gills: Role of the RtxA13 toxin.</title>
        <authorList>
            <person name="Callol A."/>
            <person name="Pajuelo D."/>
            <person name="Ebbesson L."/>
            <person name="Teles M."/>
            <person name="MacKenzie S."/>
            <person name="Amaro C."/>
        </authorList>
    </citation>
    <scope>NUCLEOTIDE SEQUENCE</scope>
</reference>
<organism evidence="1">
    <name type="scientific">Anguilla anguilla</name>
    <name type="common">European freshwater eel</name>
    <name type="synonym">Muraena anguilla</name>
    <dbReference type="NCBI Taxonomy" id="7936"/>
    <lineage>
        <taxon>Eukaryota</taxon>
        <taxon>Metazoa</taxon>
        <taxon>Chordata</taxon>
        <taxon>Craniata</taxon>
        <taxon>Vertebrata</taxon>
        <taxon>Euteleostomi</taxon>
        <taxon>Actinopterygii</taxon>
        <taxon>Neopterygii</taxon>
        <taxon>Teleostei</taxon>
        <taxon>Anguilliformes</taxon>
        <taxon>Anguillidae</taxon>
        <taxon>Anguilla</taxon>
    </lineage>
</organism>
<proteinExistence type="predicted"/>
<sequence length="97" mass="10998">MESKSLKNTNSVRQTKASTENLAYSIRKIQFENGGYGNLKQPIGLRASAHSSLFVPHTPLFTLNLKRLHLSNWNIIINALQLQCDLMYQAHNIMGEQ</sequence>
<dbReference type="AlphaFoldDB" id="A0A0E9WVG3"/>